<dbReference type="eggNOG" id="COG2188">
    <property type="taxonomic scope" value="Bacteria"/>
</dbReference>
<evidence type="ECO:0000256" key="2">
    <source>
        <dbReference type="ARBA" id="ARBA00023125"/>
    </source>
</evidence>
<feature type="domain" description="HTH gntR-type" evidence="4">
    <location>
        <begin position="6"/>
        <end position="74"/>
    </location>
</feature>
<dbReference type="Pfam" id="PF00392">
    <property type="entry name" value="GntR"/>
    <property type="match status" value="1"/>
</dbReference>
<reference evidence="5 6" key="1">
    <citation type="journal article" date="2013" name="Appl. Environ. Microbiol.">
        <title>Genome analysis suggests that the soil oligotrophic bacterium Agromonas oligotrophica (Bradyrhizobium oligotrophicum) is a nitrogen-fixing symbiont of Aeschynomene indica.</title>
        <authorList>
            <person name="Okubo T."/>
            <person name="Fukushima S."/>
            <person name="Itakura M."/>
            <person name="Oshima K."/>
            <person name="Longtonglang A."/>
            <person name="Teaumroong N."/>
            <person name="Mitsui H."/>
            <person name="Hattori M."/>
            <person name="Hattori R."/>
            <person name="Hattori T."/>
            <person name="Minamisawa K."/>
        </authorList>
    </citation>
    <scope>NUCLEOTIDE SEQUENCE [LARGE SCALE GENOMIC DNA]</scope>
    <source>
        <strain evidence="5 6">S58</strain>
    </source>
</reference>
<dbReference type="InterPro" id="IPR012702">
    <property type="entry name" value="CP_lyase_PhnF"/>
</dbReference>
<dbReference type="InterPro" id="IPR050679">
    <property type="entry name" value="Bact_HTH_transcr_reg"/>
</dbReference>
<dbReference type="PROSITE" id="PS50949">
    <property type="entry name" value="HTH_GNTR"/>
    <property type="match status" value="1"/>
</dbReference>
<dbReference type="Gene3D" id="3.40.1410.10">
    <property type="entry name" value="Chorismate lyase-like"/>
    <property type="match status" value="1"/>
</dbReference>
<dbReference type="GO" id="GO:0003677">
    <property type="term" value="F:DNA binding"/>
    <property type="evidence" value="ECO:0007669"/>
    <property type="project" value="UniProtKB-KW"/>
</dbReference>
<proteinExistence type="predicted"/>
<dbReference type="SUPFAM" id="SSF46785">
    <property type="entry name" value="Winged helix' DNA-binding domain"/>
    <property type="match status" value="1"/>
</dbReference>
<dbReference type="PANTHER" id="PTHR44846">
    <property type="entry name" value="MANNOSYL-D-GLYCERATE TRANSPORT/METABOLISM SYSTEM REPRESSOR MNGR-RELATED"/>
    <property type="match status" value="1"/>
</dbReference>
<dbReference type="PANTHER" id="PTHR44846:SF1">
    <property type="entry name" value="MANNOSYL-D-GLYCERATE TRANSPORT_METABOLISM SYSTEM REPRESSOR MNGR-RELATED"/>
    <property type="match status" value="1"/>
</dbReference>
<dbReference type="Pfam" id="PF07702">
    <property type="entry name" value="UTRA"/>
    <property type="match status" value="1"/>
</dbReference>
<dbReference type="HOGENOM" id="CLU_063236_2_2_5"/>
<dbReference type="InterPro" id="IPR011663">
    <property type="entry name" value="UTRA"/>
</dbReference>
<gene>
    <name evidence="5" type="ORF">S58_09580</name>
</gene>
<dbReference type="Gene3D" id="1.10.10.10">
    <property type="entry name" value="Winged helix-like DNA-binding domain superfamily/Winged helix DNA-binding domain"/>
    <property type="match status" value="1"/>
</dbReference>
<evidence type="ECO:0000256" key="1">
    <source>
        <dbReference type="ARBA" id="ARBA00023015"/>
    </source>
</evidence>
<dbReference type="SMART" id="SM00866">
    <property type="entry name" value="UTRA"/>
    <property type="match status" value="1"/>
</dbReference>
<dbReference type="InterPro" id="IPR000524">
    <property type="entry name" value="Tscrpt_reg_HTH_GntR"/>
</dbReference>
<dbReference type="SUPFAM" id="SSF64288">
    <property type="entry name" value="Chorismate lyase-like"/>
    <property type="match status" value="1"/>
</dbReference>
<keyword evidence="1" id="KW-0805">Transcription regulation</keyword>
<evidence type="ECO:0000313" key="5">
    <source>
        <dbReference type="EMBL" id="BAM86969.1"/>
    </source>
</evidence>
<accession>M4Z1U9</accession>
<evidence type="ECO:0000313" key="6">
    <source>
        <dbReference type="Proteomes" id="UP000011841"/>
    </source>
</evidence>
<sequence length="238" mass="26509">MRDAAGPRWQQVEQALLDQIVRGAFRGRDRLPSEHELAAIFDVNRHTVRQALAALVDRGVVIKRKGGGTYLVSGLIDYAIGARTRFSANLLLQHRQPGHKLVDPEVVAAEQHVALALGLAPGDPVSSMTTIGEADGIPICVGQHYIPFERFPGFLEVYREELSMTKAFGRFKVNDYRRALTRVMAVLPTDLDSRMLQQGRHSPVLAIESIDSDLRGRPITFHVNRFSGERVQFTLGDF</sequence>
<dbReference type="EMBL" id="AP012603">
    <property type="protein sequence ID" value="BAM86969.1"/>
    <property type="molecule type" value="Genomic_DNA"/>
</dbReference>
<dbReference type="AlphaFoldDB" id="M4Z1U9"/>
<dbReference type="PRINTS" id="PR00035">
    <property type="entry name" value="HTHGNTR"/>
</dbReference>
<keyword evidence="3" id="KW-0804">Transcription</keyword>
<dbReference type="GO" id="GO:0045892">
    <property type="term" value="P:negative regulation of DNA-templated transcription"/>
    <property type="evidence" value="ECO:0007669"/>
    <property type="project" value="TreeGrafter"/>
</dbReference>
<organism evidence="5 6">
    <name type="scientific">Bradyrhizobium oligotrophicum S58</name>
    <dbReference type="NCBI Taxonomy" id="1245469"/>
    <lineage>
        <taxon>Bacteria</taxon>
        <taxon>Pseudomonadati</taxon>
        <taxon>Pseudomonadota</taxon>
        <taxon>Alphaproteobacteria</taxon>
        <taxon>Hyphomicrobiales</taxon>
        <taxon>Nitrobacteraceae</taxon>
        <taxon>Bradyrhizobium</taxon>
    </lineage>
</organism>
<dbReference type="Proteomes" id="UP000011841">
    <property type="component" value="Chromosome"/>
</dbReference>
<name>M4Z1U9_9BRAD</name>
<keyword evidence="2" id="KW-0238">DNA-binding</keyword>
<dbReference type="InterPro" id="IPR036388">
    <property type="entry name" value="WH-like_DNA-bd_sf"/>
</dbReference>
<dbReference type="NCBIfam" id="TIGR02325">
    <property type="entry name" value="C_P_lyase_phnF"/>
    <property type="match status" value="1"/>
</dbReference>
<dbReference type="SMART" id="SM00345">
    <property type="entry name" value="HTH_GNTR"/>
    <property type="match status" value="1"/>
</dbReference>
<dbReference type="PATRIC" id="fig|1245469.3.peg.979"/>
<dbReference type="STRING" id="1245469.S58_09580"/>
<dbReference type="CDD" id="cd07377">
    <property type="entry name" value="WHTH_GntR"/>
    <property type="match status" value="1"/>
</dbReference>
<evidence type="ECO:0000259" key="4">
    <source>
        <dbReference type="PROSITE" id="PS50949"/>
    </source>
</evidence>
<dbReference type="InterPro" id="IPR028978">
    <property type="entry name" value="Chorismate_lyase_/UTRA_dom_sf"/>
</dbReference>
<dbReference type="GO" id="GO:0003700">
    <property type="term" value="F:DNA-binding transcription factor activity"/>
    <property type="evidence" value="ECO:0007669"/>
    <property type="project" value="InterPro"/>
</dbReference>
<keyword evidence="6" id="KW-1185">Reference proteome</keyword>
<dbReference type="KEGG" id="aol:S58_09580"/>
<dbReference type="InterPro" id="IPR036390">
    <property type="entry name" value="WH_DNA-bd_sf"/>
</dbReference>
<evidence type="ECO:0000256" key="3">
    <source>
        <dbReference type="ARBA" id="ARBA00023163"/>
    </source>
</evidence>
<protein>
    <submittedName>
        <fullName evidence="5">Transcriptional regulator, GntR family</fullName>
    </submittedName>
</protein>